<keyword evidence="4" id="KW-0677">Repeat</keyword>
<evidence type="ECO:0000256" key="16">
    <source>
        <dbReference type="ARBA" id="ARBA00042156"/>
    </source>
</evidence>
<evidence type="ECO:0000256" key="3">
    <source>
        <dbReference type="ARBA" id="ARBA00022723"/>
    </source>
</evidence>
<dbReference type="InterPro" id="IPR003593">
    <property type="entry name" value="AAA+_ATPase"/>
</dbReference>
<dbReference type="PROSITE" id="PS50893">
    <property type="entry name" value="ABC_TRANSPORTER_2"/>
    <property type="match status" value="2"/>
</dbReference>
<comment type="similarity">
    <text evidence="14">Belongs to the ABC transporter superfamily. UvrA family.</text>
</comment>
<keyword evidence="9" id="KW-0862">Zinc</keyword>
<dbReference type="RefSeq" id="WP_345092388.1">
    <property type="nucleotide sequence ID" value="NZ_BAAAWG010000022.1"/>
</dbReference>
<keyword evidence="2" id="KW-0963">Cytoplasm</keyword>
<evidence type="ECO:0000256" key="10">
    <source>
        <dbReference type="ARBA" id="ARBA00022840"/>
    </source>
</evidence>
<keyword evidence="20" id="KW-1185">Reference proteome</keyword>
<evidence type="ECO:0000256" key="7">
    <source>
        <dbReference type="ARBA" id="ARBA00022769"/>
    </source>
</evidence>
<evidence type="ECO:0000313" key="19">
    <source>
        <dbReference type="EMBL" id="MFC5892055.1"/>
    </source>
</evidence>
<comment type="subcellular location">
    <subcellularLocation>
        <location evidence="1">Cytoplasm</location>
    </subcellularLocation>
</comment>
<dbReference type="PANTHER" id="PTHR43152:SF2">
    <property type="entry name" value="DRUG RESISTANCE ABC TRANSPORTER"/>
    <property type="match status" value="1"/>
</dbReference>
<evidence type="ECO:0000256" key="4">
    <source>
        <dbReference type="ARBA" id="ARBA00022737"/>
    </source>
</evidence>
<proteinExistence type="inferred from homology"/>
<dbReference type="SUPFAM" id="SSF52540">
    <property type="entry name" value="P-loop containing nucleoside triphosphate hydrolases"/>
    <property type="match status" value="2"/>
</dbReference>
<evidence type="ECO:0000256" key="8">
    <source>
        <dbReference type="ARBA" id="ARBA00022771"/>
    </source>
</evidence>
<evidence type="ECO:0000256" key="14">
    <source>
        <dbReference type="ARBA" id="ARBA00038000"/>
    </source>
</evidence>
<keyword evidence="11" id="KW-0267">Excision nuclease</keyword>
<evidence type="ECO:0000256" key="5">
    <source>
        <dbReference type="ARBA" id="ARBA00022741"/>
    </source>
</evidence>
<evidence type="ECO:0000259" key="18">
    <source>
        <dbReference type="PROSITE" id="PS50893"/>
    </source>
</evidence>
<protein>
    <recommendedName>
        <fullName evidence="15">UvrABC system protein A</fullName>
    </recommendedName>
    <alternativeName>
        <fullName evidence="16">Excinuclease ABC subunit A</fullName>
    </alternativeName>
</protein>
<keyword evidence="8" id="KW-0863">Zinc-finger</keyword>
<sequence>MAHKRFPDRARWITVEKARTHNLREVTVRVPKHRLTVFTGVSGSGKSSLAFDTIAAEADRLVTGSYPVFVRNRLPQHPAADVDRIDGLTFTTIIDQRRFTGSARSTVGTASDIAPMLRLLFSRVGCPSAGFSPAYSFNDPTGMCPHCEGLGVVDDIDLDRLLDRSLSLREGAIRFPTFEPGTYRWKRLVDSGLADVDTPLRSLPGRVVDTLLYAEEIKLTNPLPGYPKHGTFDGVIPRLRNSYLRKAASRLTDEVKSALSHVVFRRACPGCDGTRLNDAARGSLIGGRSIADWSNLPITDLHNIAASVNDPTVAPLVTMVLERLHALELVGLGYLSLDRESSTLSGGEAQRVKIVRHLGSPLSDVCYVFDEPSAGLHPHDVQRLLDLIARLRDAHNTVLVVEHHPAVINAADHIIDLGPGGGTHGGIVTFEGAPEDLAATDTATGRFLRQAVPLNTSPRAPTGKVRISNARRHNLRDITLDVPLGVLVAVSGVAGSGKSTLFVDELPRQHPDFVAVDQAPLRGGIRSTPATVLGIAEAIRTVFAAASGLPAPWFSANARGACPVCKGKGVVITDLSFLDDVRTECDACEGVRFNPEALAARYHGHTIADVLTMNPEDAVELFREHKSIRRRLSWMSRVGLDYLTIGQSVDTLSGGERQRLLLARHLADTTTTEDLRLVLDEPTTGLHGADVDRLLTLFDDLVDHGATIIAIEHNQRVIARADHVIDVGPGAGHNGGTLLYQGTPRGLLDAPDSMTGQHLRGRVAPARPSTRVRKG</sequence>
<keyword evidence="6" id="KW-0227">DNA damage</keyword>
<evidence type="ECO:0000256" key="12">
    <source>
        <dbReference type="ARBA" id="ARBA00023125"/>
    </source>
</evidence>
<evidence type="ECO:0000256" key="13">
    <source>
        <dbReference type="ARBA" id="ARBA00023204"/>
    </source>
</evidence>
<dbReference type="Gene3D" id="3.40.50.300">
    <property type="entry name" value="P-loop containing nucleotide triphosphate hydrolases"/>
    <property type="match status" value="2"/>
</dbReference>
<dbReference type="SMART" id="SM00382">
    <property type="entry name" value="AAA"/>
    <property type="match status" value="2"/>
</dbReference>
<evidence type="ECO:0000256" key="15">
    <source>
        <dbReference type="ARBA" id="ARBA00039316"/>
    </source>
</evidence>
<keyword evidence="5" id="KW-0547">Nucleotide-binding</keyword>
<evidence type="ECO:0000256" key="9">
    <source>
        <dbReference type="ARBA" id="ARBA00022833"/>
    </source>
</evidence>
<comment type="caution">
    <text evidence="19">The sequence shown here is derived from an EMBL/GenBank/DDBJ whole genome shotgun (WGS) entry which is preliminary data.</text>
</comment>
<dbReference type="Gene3D" id="1.20.1580.10">
    <property type="entry name" value="ABC transporter ATPase like domain"/>
    <property type="match status" value="2"/>
</dbReference>
<name>A0ABW1FDI0_9ACTN</name>
<dbReference type="PANTHER" id="PTHR43152">
    <property type="entry name" value="UVRABC SYSTEM PROTEIN A"/>
    <property type="match status" value="1"/>
</dbReference>
<dbReference type="Proteomes" id="UP001596241">
    <property type="component" value="Unassembled WGS sequence"/>
</dbReference>
<dbReference type="Pfam" id="PF17755">
    <property type="entry name" value="UvrA_DNA-bind"/>
    <property type="match status" value="1"/>
</dbReference>
<dbReference type="EMBL" id="JBHSPW010000002">
    <property type="protein sequence ID" value="MFC5892055.1"/>
    <property type="molecule type" value="Genomic_DNA"/>
</dbReference>
<evidence type="ECO:0000256" key="6">
    <source>
        <dbReference type="ARBA" id="ARBA00022763"/>
    </source>
</evidence>
<evidence type="ECO:0000313" key="20">
    <source>
        <dbReference type="Proteomes" id="UP001596241"/>
    </source>
</evidence>
<feature type="region of interest" description="Disordered" evidence="17">
    <location>
        <begin position="755"/>
        <end position="775"/>
    </location>
</feature>
<evidence type="ECO:0000256" key="17">
    <source>
        <dbReference type="SAM" id="MobiDB-lite"/>
    </source>
</evidence>
<keyword evidence="10" id="KW-0067">ATP-binding</keyword>
<evidence type="ECO:0000256" key="2">
    <source>
        <dbReference type="ARBA" id="ARBA00022490"/>
    </source>
</evidence>
<dbReference type="InterPro" id="IPR027417">
    <property type="entry name" value="P-loop_NTPase"/>
</dbReference>
<keyword evidence="13" id="KW-0234">DNA repair</keyword>
<feature type="domain" description="ABC transporter" evidence="18">
    <location>
        <begin position="4"/>
        <end position="450"/>
    </location>
</feature>
<accession>A0ABW1FDI0</accession>
<dbReference type="InterPro" id="IPR003439">
    <property type="entry name" value="ABC_transporter-like_ATP-bd"/>
</dbReference>
<evidence type="ECO:0000256" key="11">
    <source>
        <dbReference type="ARBA" id="ARBA00022881"/>
    </source>
</evidence>
<feature type="domain" description="ABC transporter" evidence="18">
    <location>
        <begin position="460"/>
        <end position="754"/>
    </location>
</feature>
<keyword evidence="12" id="KW-0238">DNA-binding</keyword>
<organism evidence="19 20">
    <name type="scientific">Streptomyces ramulosus</name>
    <dbReference type="NCBI Taxonomy" id="47762"/>
    <lineage>
        <taxon>Bacteria</taxon>
        <taxon>Bacillati</taxon>
        <taxon>Actinomycetota</taxon>
        <taxon>Actinomycetes</taxon>
        <taxon>Kitasatosporales</taxon>
        <taxon>Streptomycetaceae</taxon>
        <taxon>Streptomyces</taxon>
    </lineage>
</organism>
<dbReference type="Gene3D" id="1.10.8.280">
    <property type="entry name" value="ABC transporter ATPase domain-like"/>
    <property type="match status" value="1"/>
</dbReference>
<gene>
    <name evidence="19" type="ORF">ACFP3M_04355</name>
</gene>
<reference evidence="20" key="1">
    <citation type="journal article" date="2019" name="Int. J. Syst. Evol. Microbiol.">
        <title>The Global Catalogue of Microorganisms (GCM) 10K type strain sequencing project: providing services to taxonomists for standard genome sequencing and annotation.</title>
        <authorList>
            <consortium name="The Broad Institute Genomics Platform"/>
            <consortium name="The Broad Institute Genome Sequencing Center for Infectious Disease"/>
            <person name="Wu L."/>
            <person name="Ma J."/>
        </authorList>
    </citation>
    <scope>NUCLEOTIDE SEQUENCE [LARGE SCALE GENOMIC DNA]</scope>
    <source>
        <strain evidence="20">CGMCC 1.15809</strain>
    </source>
</reference>
<keyword evidence="3" id="KW-0479">Metal-binding</keyword>
<evidence type="ECO:0000256" key="1">
    <source>
        <dbReference type="ARBA" id="ARBA00004496"/>
    </source>
</evidence>
<keyword evidence="7" id="KW-0228">DNA excision</keyword>
<dbReference type="InterPro" id="IPR041552">
    <property type="entry name" value="UvrA_DNA-bd"/>
</dbReference>